<dbReference type="Proteomes" id="UP001055811">
    <property type="component" value="Linkage Group LG01"/>
</dbReference>
<evidence type="ECO:0000313" key="1">
    <source>
        <dbReference type="EMBL" id="KAI3790739.1"/>
    </source>
</evidence>
<organism evidence="1 2">
    <name type="scientific">Cichorium intybus</name>
    <name type="common">Chicory</name>
    <dbReference type="NCBI Taxonomy" id="13427"/>
    <lineage>
        <taxon>Eukaryota</taxon>
        <taxon>Viridiplantae</taxon>
        <taxon>Streptophyta</taxon>
        <taxon>Embryophyta</taxon>
        <taxon>Tracheophyta</taxon>
        <taxon>Spermatophyta</taxon>
        <taxon>Magnoliopsida</taxon>
        <taxon>eudicotyledons</taxon>
        <taxon>Gunneridae</taxon>
        <taxon>Pentapetalae</taxon>
        <taxon>asterids</taxon>
        <taxon>campanulids</taxon>
        <taxon>Asterales</taxon>
        <taxon>Asteraceae</taxon>
        <taxon>Cichorioideae</taxon>
        <taxon>Cichorieae</taxon>
        <taxon>Cichoriinae</taxon>
        <taxon>Cichorium</taxon>
    </lineage>
</organism>
<proteinExistence type="predicted"/>
<protein>
    <submittedName>
        <fullName evidence="1">Uncharacterized protein</fullName>
    </submittedName>
</protein>
<dbReference type="EMBL" id="CM042009">
    <property type="protein sequence ID" value="KAI3790739.1"/>
    <property type="molecule type" value="Genomic_DNA"/>
</dbReference>
<reference evidence="2" key="1">
    <citation type="journal article" date="2022" name="Mol. Ecol. Resour.">
        <title>The genomes of chicory, endive, great burdock and yacon provide insights into Asteraceae palaeo-polyploidization history and plant inulin production.</title>
        <authorList>
            <person name="Fan W."/>
            <person name="Wang S."/>
            <person name="Wang H."/>
            <person name="Wang A."/>
            <person name="Jiang F."/>
            <person name="Liu H."/>
            <person name="Zhao H."/>
            <person name="Xu D."/>
            <person name="Zhang Y."/>
        </authorList>
    </citation>
    <scope>NUCLEOTIDE SEQUENCE [LARGE SCALE GENOMIC DNA]</scope>
    <source>
        <strain evidence="2">cv. Punajuju</strain>
    </source>
</reference>
<comment type="caution">
    <text evidence="1">The sequence shown here is derived from an EMBL/GenBank/DDBJ whole genome shotgun (WGS) entry which is preliminary data.</text>
</comment>
<gene>
    <name evidence="1" type="ORF">L2E82_04008</name>
</gene>
<name>A0ACB9H4R3_CICIN</name>
<keyword evidence="2" id="KW-1185">Reference proteome</keyword>
<accession>A0ACB9H4R3</accession>
<reference evidence="1 2" key="2">
    <citation type="journal article" date="2022" name="Mol. Ecol. Resour.">
        <title>The genomes of chicory, endive, great burdock and yacon provide insights into Asteraceae paleo-polyploidization history and plant inulin production.</title>
        <authorList>
            <person name="Fan W."/>
            <person name="Wang S."/>
            <person name="Wang H."/>
            <person name="Wang A."/>
            <person name="Jiang F."/>
            <person name="Liu H."/>
            <person name="Zhao H."/>
            <person name="Xu D."/>
            <person name="Zhang Y."/>
        </authorList>
    </citation>
    <scope>NUCLEOTIDE SEQUENCE [LARGE SCALE GENOMIC DNA]</scope>
    <source>
        <strain evidence="2">cv. Punajuju</strain>
        <tissue evidence="1">Leaves</tissue>
    </source>
</reference>
<sequence length="500" mass="56186">MERDNKNGSAAAACGRLLVDESSSDVQNGRKRFQIDLKHGETTIVSWVKLLKESGIPVDQSLPPSPEPPKWFHGEDESRSQCSSIVLKKEKEEQNFVIGSYKSTTKEHCQPKKQRTDISQVMEMVNVIQDTKNTKMGHARVKSSTCRNYDKKLKSGSHCVITSEQAAVCDDISEEHSVNIGRNELPDLNVPYTMQTTSTSPRQIKDESCDTMNGSLLESTILEMETMVTKSRQLHGDIKDVVHSVSTKSQFPHELKQKLKTIAKLAHSSQERISDELIMRLMSILGQWLKPRTLKRCLRDMIPSVIPSAYELDAVRFIQIKKEVVDMIKLRAPSSMDVSSKSKATRIEKYSMDYGMEDKICDFYDIYVQGMDESKSSEIRKFYVQLAALWPKGTMDNHGIRNAICRAKERRRTLLHEKGYEKGKRVDNNLHGEANVVAEQGKPVNDHTAPVLNFPDSVVPGTPELDRKLGAPAKGFSPPSAGSCQGLLKQGKFDIISETM</sequence>
<evidence type="ECO:0000313" key="2">
    <source>
        <dbReference type="Proteomes" id="UP001055811"/>
    </source>
</evidence>